<dbReference type="RefSeq" id="WP_078934028.1">
    <property type="nucleotide sequence ID" value="NZ_FUWG01000018.1"/>
</dbReference>
<evidence type="ECO:0000256" key="1">
    <source>
        <dbReference type="ARBA" id="ARBA00008061"/>
    </source>
</evidence>
<dbReference type="EMBL" id="FUWG01000018">
    <property type="protein sequence ID" value="SJZ72555.1"/>
    <property type="molecule type" value="Genomic_DNA"/>
</dbReference>
<dbReference type="Gene3D" id="2.60.40.1180">
    <property type="entry name" value="Golgi alpha-mannosidase II"/>
    <property type="match status" value="1"/>
</dbReference>
<dbReference type="InterPro" id="IPR006047">
    <property type="entry name" value="GH13_cat_dom"/>
</dbReference>
<dbReference type="OrthoDB" id="9805159at2"/>
<dbReference type="InterPro" id="IPR056300">
    <property type="entry name" value="SusG-like_C"/>
</dbReference>
<dbReference type="SUPFAM" id="SSF51445">
    <property type="entry name" value="(Trans)glycosidases"/>
    <property type="match status" value="1"/>
</dbReference>
<accession>A0A1T4N0M9</accession>
<protein>
    <submittedName>
        <fullName evidence="6">Glycosidase</fullName>
    </submittedName>
</protein>
<gene>
    <name evidence="6" type="ORF">SAMN02745149_02148</name>
</gene>
<feature type="chain" id="PRO_5011961829" evidence="4">
    <location>
        <begin position="27"/>
        <end position="592"/>
    </location>
</feature>
<sequence>MLNKKSMVKKSIAAVCLLGCAGVLSAKPKKYKTVQPELAVTELAPVERKASKPGEGVYYSLFVRSFADGNGDGIGDFKGLTKKLDYLNDGNDLTVTDLGITGIWLLPIFPSQSYHGYDVDDYYAVNPDYGTMEDFETFLAEAKKRGISVIIDMTCNHSSAYNKWFIESKKPDSPYHTWYRWITDLDFTENGGVYNRKQKGLAGNIWTIDLSNPVVDANGKTVLDKSGQPVMNYYAGLFSTNMPDFNMDEPAVRAEFKKVFKFWLDKGVSGFRFDAAGHVYNVAEVKPGSETLTKAVEFWKEMNAYVWEEKPEAYNVAEVWEPTATRARYMGGMQSNFHFDLGTLIPNIINNQEINDKKNQPEDMDKSSYNGFARSLAGEYAMYARNNPDYIDAPFLSNHDQPRSSAALRNNPAKIKLAADMYILAEGVPFIYYGEEIAMKSGADDPTKRTPMVWKPAGKDKLTPTWCDSGAYGNVSVYNKKTVPVSEQENDPDSILNHYKRVIRVKTAHPALYKGRLTPVPCDSAVLESWVMECDEEKAFVVHNVSSVKDVTVPLPEGCDMPMVYAANPAAKVEDGKITVPAMSSVVLAQMK</sequence>
<evidence type="ECO:0000256" key="2">
    <source>
        <dbReference type="ARBA" id="ARBA00022801"/>
    </source>
</evidence>
<evidence type="ECO:0000256" key="4">
    <source>
        <dbReference type="SAM" id="SignalP"/>
    </source>
</evidence>
<evidence type="ECO:0000256" key="3">
    <source>
        <dbReference type="ARBA" id="ARBA00023295"/>
    </source>
</evidence>
<organism evidence="6 7">
    <name type="scientific">Treponema porcinum</name>
    <dbReference type="NCBI Taxonomy" id="261392"/>
    <lineage>
        <taxon>Bacteria</taxon>
        <taxon>Pseudomonadati</taxon>
        <taxon>Spirochaetota</taxon>
        <taxon>Spirochaetia</taxon>
        <taxon>Spirochaetales</taxon>
        <taxon>Treponemataceae</taxon>
        <taxon>Treponema</taxon>
    </lineage>
</organism>
<dbReference type="AlphaFoldDB" id="A0A1T4N0M9"/>
<keyword evidence="7" id="KW-1185">Reference proteome</keyword>
<comment type="similarity">
    <text evidence="1">Belongs to the glycosyl hydrolase 13 family.</text>
</comment>
<keyword evidence="4" id="KW-0732">Signal</keyword>
<dbReference type="PANTHER" id="PTHR10357:SF179">
    <property type="entry name" value="NEUTRAL AND BASIC AMINO ACID TRANSPORT PROTEIN RBAT"/>
    <property type="match status" value="1"/>
</dbReference>
<proteinExistence type="inferred from homology"/>
<dbReference type="Gene3D" id="3.20.20.80">
    <property type="entry name" value="Glycosidases"/>
    <property type="match status" value="1"/>
</dbReference>
<dbReference type="STRING" id="261392.SAMN02745149_02148"/>
<dbReference type="GeneID" id="78317418"/>
<dbReference type="InterPro" id="IPR013780">
    <property type="entry name" value="Glyco_hydro_b"/>
</dbReference>
<evidence type="ECO:0000313" key="6">
    <source>
        <dbReference type="EMBL" id="SJZ72555.1"/>
    </source>
</evidence>
<dbReference type="Pfam" id="PF00128">
    <property type="entry name" value="Alpha-amylase"/>
    <property type="match status" value="1"/>
</dbReference>
<keyword evidence="2" id="KW-0378">Hydrolase</keyword>
<dbReference type="GO" id="GO:0009313">
    <property type="term" value="P:oligosaccharide catabolic process"/>
    <property type="evidence" value="ECO:0007669"/>
    <property type="project" value="TreeGrafter"/>
</dbReference>
<dbReference type="SMART" id="SM00642">
    <property type="entry name" value="Aamy"/>
    <property type="match status" value="1"/>
</dbReference>
<feature type="signal peptide" evidence="4">
    <location>
        <begin position="1"/>
        <end position="26"/>
    </location>
</feature>
<feature type="domain" description="Glycosyl hydrolase family 13 catalytic" evidence="5">
    <location>
        <begin position="60"/>
        <end position="463"/>
    </location>
</feature>
<dbReference type="Proteomes" id="UP000190423">
    <property type="component" value="Unassembled WGS sequence"/>
</dbReference>
<dbReference type="PANTHER" id="PTHR10357">
    <property type="entry name" value="ALPHA-AMYLASE FAMILY MEMBER"/>
    <property type="match status" value="1"/>
</dbReference>
<name>A0A1T4N0M9_TREPO</name>
<evidence type="ECO:0000259" key="5">
    <source>
        <dbReference type="SMART" id="SM00642"/>
    </source>
</evidence>
<dbReference type="Gene3D" id="3.90.400.10">
    <property type="entry name" value="Oligo-1,6-glucosidase, Domain 2"/>
    <property type="match status" value="1"/>
</dbReference>
<dbReference type="Pfam" id="PF23915">
    <property type="entry name" value="SusG_C"/>
    <property type="match status" value="1"/>
</dbReference>
<dbReference type="GO" id="GO:0004556">
    <property type="term" value="F:alpha-amylase activity"/>
    <property type="evidence" value="ECO:0007669"/>
    <property type="project" value="TreeGrafter"/>
</dbReference>
<keyword evidence="3 6" id="KW-0326">Glycosidase</keyword>
<reference evidence="6 7" key="1">
    <citation type="submission" date="2017-02" db="EMBL/GenBank/DDBJ databases">
        <authorList>
            <person name="Peterson S.W."/>
        </authorList>
    </citation>
    <scope>NUCLEOTIDE SEQUENCE [LARGE SCALE GENOMIC DNA]</scope>
    <source>
        <strain evidence="6 7">ATCC BAA-908</strain>
    </source>
</reference>
<dbReference type="InterPro" id="IPR017853">
    <property type="entry name" value="GH"/>
</dbReference>
<dbReference type="InterPro" id="IPR045857">
    <property type="entry name" value="O16G_dom_2"/>
</dbReference>
<dbReference type="CDD" id="cd11316">
    <property type="entry name" value="AmyAc_bac2_AmyA"/>
    <property type="match status" value="1"/>
</dbReference>
<evidence type="ECO:0000313" key="7">
    <source>
        <dbReference type="Proteomes" id="UP000190423"/>
    </source>
</evidence>